<comment type="caution">
    <text evidence="1">The sequence shown here is derived from an EMBL/GenBank/DDBJ whole genome shotgun (WGS) entry which is preliminary data.</text>
</comment>
<gene>
    <name evidence="1" type="ORF">CYMTET_35478</name>
</gene>
<evidence type="ECO:0000313" key="2">
    <source>
        <dbReference type="Proteomes" id="UP001190700"/>
    </source>
</evidence>
<evidence type="ECO:0000313" key="1">
    <source>
        <dbReference type="EMBL" id="KAK3255333.1"/>
    </source>
</evidence>
<name>A0AAE0KNW2_9CHLO</name>
<dbReference type="EMBL" id="LGRX02022722">
    <property type="protein sequence ID" value="KAK3255333.1"/>
    <property type="molecule type" value="Genomic_DNA"/>
</dbReference>
<accession>A0AAE0KNW2</accession>
<dbReference type="AlphaFoldDB" id="A0AAE0KNW2"/>
<organism evidence="1 2">
    <name type="scientific">Cymbomonas tetramitiformis</name>
    <dbReference type="NCBI Taxonomy" id="36881"/>
    <lineage>
        <taxon>Eukaryota</taxon>
        <taxon>Viridiplantae</taxon>
        <taxon>Chlorophyta</taxon>
        <taxon>Pyramimonadophyceae</taxon>
        <taxon>Pyramimonadales</taxon>
        <taxon>Pyramimonadaceae</taxon>
        <taxon>Cymbomonas</taxon>
    </lineage>
</organism>
<dbReference type="Proteomes" id="UP001190700">
    <property type="component" value="Unassembled WGS sequence"/>
</dbReference>
<proteinExistence type="predicted"/>
<keyword evidence="2" id="KW-1185">Reference proteome</keyword>
<reference evidence="1 2" key="1">
    <citation type="journal article" date="2015" name="Genome Biol. Evol.">
        <title>Comparative Genomics of a Bacterivorous Green Alga Reveals Evolutionary Causalities and Consequences of Phago-Mixotrophic Mode of Nutrition.</title>
        <authorList>
            <person name="Burns J.A."/>
            <person name="Paasch A."/>
            <person name="Narechania A."/>
            <person name="Kim E."/>
        </authorList>
    </citation>
    <scope>NUCLEOTIDE SEQUENCE [LARGE SCALE GENOMIC DNA]</scope>
    <source>
        <strain evidence="1 2">PLY_AMNH</strain>
    </source>
</reference>
<sequence>MRCAYNESREKELVARKRHRRLHQTVTFGQGHPDTIDASFQYLLQLLPTTLMASRRRDGPPLSRYEDTNATADVIYSKGRQRQWAKAVRELALGGKETL</sequence>
<protein>
    <submittedName>
        <fullName evidence="1">Uncharacterized protein</fullName>
    </submittedName>
</protein>